<dbReference type="RefSeq" id="WP_183883429.1">
    <property type="nucleotide sequence ID" value="NZ_JACHCD010000001.1"/>
</dbReference>
<comment type="caution">
    <text evidence="1">The sequence shown here is derived from an EMBL/GenBank/DDBJ whole genome shotgun (WGS) entry which is preliminary data.</text>
</comment>
<reference evidence="1 2" key="1">
    <citation type="submission" date="2020-08" db="EMBL/GenBank/DDBJ databases">
        <title>Genomic Encyclopedia of Type Strains, Phase IV (KMG-V): Genome sequencing to study the core and pangenomes of soil and plant-associated prokaryotes.</title>
        <authorList>
            <person name="Whitman W."/>
        </authorList>
    </citation>
    <scope>NUCLEOTIDE SEQUENCE [LARGE SCALE GENOMIC DNA]</scope>
    <source>
        <strain evidence="1 2">S3M1</strain>
    </source>
</reference>
<sequence>MNLTKEELVGLAESIGIEYAALMAFISVETGDIGFSKTTPNGGYLKIITWIFTPMIPDLQLKG</sequence>
<evidence type="ECO:0000313" key="1">
    <source>
        <dbReference type="EMBL" id="MBB5637562.1"/>
    </source>
</evidence>
<proteinExistence type="predicted"/>
<dbReference type="Proteomes" id="UP000537204">
    <property type="component" value="Unassembled WGS sequence"/>
</dbReference>
<accession>A0A7W8ZPI0</accession>
<dbReference type="EMBL" id="JACHCE010000005">
    <property type="protein sequence ID" value="MBB5637562.1"/>
    <property type="molecule type" value="Genomic_DNA"/>
</dbReference>
<organism evidence="1 2">
    <name type="scientific">Pedobacter cryoconitis</name>
    <dbReference type="NCBI Taxonomy" id="188932"/>
    <lineage>
        <taxon>Bacteria</taxon>
        <taxon>Pseudomonadati</taxon>
        <taxon>Bacteroidota</taxon>
        <taxon>Sphingobacteriia</taxon>
        <taxon>Sphingobacteriales</taxon>
        <taxon>Sphingobacteriaceae</taxon>
        <taxon>Pedobacter</taxon>
    </lineage>
</organism>
<dbReference type="AlphaFoldDB" id="A0A7W8ZPI0"/>
<evidence type="ECO:0000313" key="2">
    <source>
        <dbReference type="Proteomes" id="UP000537204"/>
    </source>
</evidence>
<gene>
    <name evidence="1" type="ORF">HDE68_003477</name>
</gene>
<protein>
    <submittedName>
        <fullName evidence="1">Uncharacterized protein</fullName>
    </submittedName>
</protein>
<name>A0A7W8ZPI0_9SPHI</name>